<gene>
    <name evidence="1" type="ORF">C0Z18_19410</name>
</gene>
<organism evidence="1 2">
    <name type="scientific">Trinickia dabaoshanensis</name>
    <dbReference type="NCBI Taxonomy" id="564714"/>
    <lineage>
        <taxon>Bacteria</taxon>
        <taxon>Pseudomonadati</taxon>
        <taxon>Pseudomonadota</taxon>
        <taxon>Betaproteobacteria</taxon>
        <taxon>Burkholderiales</taxon>
        <taxon>Burkholderiaceae</taxon>
        <taxon>Trinickia</taxon>
    </lineage>
</organism>
<dbReference type="RefSeq" id="WP_102647051.1">
    <property type="nucleotide sequence ID" value="NZ_PNYA01000018.1"/>
</dbReference>
<dbReference type="OrthoDB" id="8410122at2"/>
<comment type="caution">
    <text evidence="1">The sequence shown here is derived from an EMBL/GenBank/DDBJ whole genome shotgun (WGS) entry which is preliminary data.</text>
</comment>
<protein>
    <submittedName>
        <fullName evidence="1">Uncharacterized protein</fullName>
    </submittedName>
</protein>
<dbReference type="EMBL" id="PNYA01000018">
    <property type="protein sequence ID" value="PMS17629.1"/>
    <property type="molecule type" value="Genomic_DNA"/>
</dbReference>
<dbReference type="Proteomes" id="UP000235616">
    <property type="component" value="Unassembled WGS sequence"/>
</dbReference>
<name>A0A2N7VKF9_9BURK</name>
<reference evidence="1 2" key="1">
    <citation type="submission" date="2018-01" db="EMBL/GenBank/DDBJ databases">
        <title>Whole genome analyses suggest that Burkholderia sensu lato contains two further novel genera in the rhizoxinica-symbiotica group Mycetohabitans gen. nov., and Trinickia gen. nov.: implications for the evolution of diazotrophy and nodulation in the Burkholderiaceae.</title>
        <authorList>
            <person name="Estrada-de los Santos P."/>
            <person name="Palmer M."/>
            <person name="Chavez-Ramirez B."/>
            <person name="Beukes C."/>
            <person name="Steenkamp E.T."/>
            <person name="Hirsch A.M."/>
            <person name="Manyaka P."/>
            <person name="Maluk M."/>
            <person name="Lafos M."/>
            <person name="Crook M."/>
            <person name="Gross E."/>
            <person name="Simon M.F."/>
            <person name="Bueno dos Reis Junior F."/>
            <person name="Poole P.S."/>
            <person name="Venter S.N."/>
            <person name="James E.K."/>
        </authorList>
    </citation>
    <scope>NUCLEOTIDE SEQUENCE [LARGE SCALE GENOMIC DNA]</scope>
    <source>
        <strain evidence="1 2">GIMN1.004</strain>
    </source>
</reference>
<keyword evidence="2" id="KW-1185">Reference proteome</keyword>
<evidence type="ECO:0000313" key="2">
    <source>
        <dbReference type="Proteomes" id="UP000235616"/>
    </source>
</evidence>
<accession>A0A2N7VKF9</accession>
<proteinExistence type="predicted"/>
<dbReference type="AlphaFoldDB" id="A0A2N7VKF9"/>
<evidence type="ECO:0000313" key="1">
    <source>
        <dbReference type="EMBL" id="PMS17629.1"/>
    </source>
</evidence>
<sequence>MDFLEFTFAESRESNDHEVRPLATGIDILKSLRPGDLGLDPPEFFRQPELWAGGKLLIGRCSCGVVGCGDQFVDVEMFSDQVAWRLAQGGRVVFNKKQYEAALEQGAASTTWESLERTAERLVSGLDFSKRAERGYVFQWASARVTKEQITLSFGVGERQEMIDVGWNHRDPEDARNSVLAWIAADVNPLCP</sequence>